<dbReference type="SUPFAM" id="SSF46689">
    <property type="entry name" value="Homeodomain-like"/>
    <property type="match status" value="1"/>
</dbReference>
<evidence type="ECO:0000259" key="1">
    <source>
        <dbReference type="PROSITE" id="PS50090"/>
    </source>
</evidence>
<dbReference type="EMBL" id="OZ075125">
    <property type="protein sequence ID" value="CAL4933834.1"/>
    <property type="molecule type" value="Genomic_DNA"/>
</dbReference>
<dbReference type="PROSITE" id="PS50090">
    <property type="entry name" value="MYB_LIKE"/>
    <property type="match status" value="1"/>
</dbReference>
<dbReference type="EMBL" id="OZ075126">
    <property type="protein sequence ID" value="CAL4942099.1"/>
    <property type="molecule type" value="Genomic_DNA"/>
</dbReference>
<dbReference type="CDD" id="cd11660">
    <property type="entry name" value="SANT_TRF"/>
    <property type="match status" value="1"/>
</dbReference>
<gene>
    <name evidence="2" type="ORF">URODEC1_LOCUS28351</name>
    <name evidence="3" type="ORF">URODEC1_LOCUS33394</name>
</gene>
<name>A0ABC8XVU3_9POAL</name>
<feature type="domain" description="Myb-like" evidence="1">
    <location>
        <begin position="55"/>
        <end position="109"/>
    </location>
</feature>
<evidence type="ECO:0000313" key="4">
    <source>
        <dbReference type="Proteomes" id="UP001497457"/>
    </source>
</evidence>
<dbReference type="AlphaFoldDB" id="A0ABC8XVU3"/>
<proteinExistence type="predicted"/>
<evidence type="ECO:0000313" key="2">
    <source>
        <dbReference type="EMBL" id="CAL4933834.1"/>
    </source>
</evidence>
<dbReference type="Proteomes" id="UP001497457">
    <property type="component" value="Chromosome 16b"/>
</dbReference>
<organism evidence="2 4">
    <name type="scientific">Urochloa decumbens</name>
    <dbReference type="NCBI Taxonomy" id="240449"/>
    <lineage>
        <taxon>Eukaryota</taxon>
        <taxon>Viridiplantae</taxon>
        <taxon>Streptophyta</taxon>
        <taxon>Embryophyta</taxon>
        <taxon>Tracheophyta</taxon>
        <taxon>Spermatophyta</taxon>
        <taxon>Magnoliopsida</taxon>
        <taxon>Liliopsida</taxon>
        <taxon>Poales</taxon>
        <taxon>Poaceae</taxon>
        <taxon>PACMAD clade</taxon>
        <taxon>Panicoideae</taxon>
        <taxon>Panicodae</taxon>
        <taxon>Paniceae</taxon>
        <taxon>Melinidinae</taxon>
        <taxon>Urochloa</taxon>
    </lineage>
</organism>
<accession>A0ABC8XVU3</accession>
<protein>
    <recommendedName>
        <fullName evidence="1">Myb-like domain-containing protein</fullName>
    </recommendedName>
</protein>
<dbReference type="InterPro" id="IPR001005">
    <property type="entry name" value="SANT/Myb"/>
</dbReference>
<dbReference type="Proteomes" id="UP001497457">
    <property type="component" value="Chromosome 15b"/>
</dbReference>
<reference evidence="2 4" key="1">
    <citation type="submission" date="2024-10" db="EMBL/GenBank/DDBJ databases">
        <authorList>
            <person name="Ryan C."/>
        </authorList>
    </citation>
    <scope>NUCLEOTIDE SEQUENCE [LARGE SCALE GENOMIC DNA]</scope>
</reference>
<evidence type="ECO:0000313" key="3">
    <source>
        <dbReference type="EMBL" id="CAL4942099.1"/>
    </source>
</evidence>
<keyword evidence="4" id="KW-1185">Reference proteome</keyword>
<dbReference type="PANTHER" id="PTHR47122:SF11">
    <property type="entry name" value="MYB-LIKE DOMAIN-CONTAINING PROTEIN"/>
    <property type="match status" value="1"/>
</dbReference>
<dbReference type="SMART" id="SM00717">
    <property type="entry name" value="SANT"/>
    <property type="match status" value="1"/>
</dbReference>
<sequence>MVIFCYASDLLPMQCSWGGQGKRSCRKRSMSWRAQISHIFSLHIPFASLATKSGSRKTNNKHWTPLEAKKLVKGLSEYGVGKWVAVKRTYFKRSFRKAVHLKDKWRDLLRACGIQVGSKSKVQAQKGTLRIVKGLQDEIINLHKKHDSRKKRESR</sequence>
<dbReference type="Gene3D" id="1.10.246.220">
    <property type="match status" value="1"/>
</dbReference>
<dbReference type="Pfam" id="PF00249">
    <property type="entry name" value="Myb_DNA-binding"/>
    <property type="match status" value="1"/>
</dbReference>
<dbReference type="InterPro" id="IPR009057">
    <property type="entry name" value="Homeodomain-like_sf"/>
</dbReference>
<dbReference type="PANTHER" id="PTHR47122">
    <property type="entry name" value="MYB-LIKE DNA-BINDING DOMAIN CONTAINING PROTEIN, EXPRESSED"/>
    <property type="match status" value="1"/>
</dbReference>